<proteinExistence type="predicted"/>
<gene>
    <name evidence="1" type="ORF">COU32_02990</name>
</gene>
<organism evidence="1 2">
    <name type="scientific">Candidatus Magasanikbacteria bacterium CG10_big_fil_rev_8_21_14_0_10_42_10</name>
    <dbReference type="NCBI Taxonomy" id="1974649"/>
    <lineage>
        <taxon>Bacteria</taxon>
        <taxon>Candidatus Magasanikiibacteriota</taxon>
    </lineage>
</organism>
<evidence type="ECO:0000313" key="2">
    <source>
        <dbReference type="Proteomes" id="UP000231530"/>
    </source>
</evidence>
<evidence type="ECO:0000313" key="1">
    <source>
        <dbReference type="EMBL" id="PIR76275.1"/>
    </source>
</evidence>
<name>A0A2H0TVW2_9BACT</name>
<comment type="caution">
    <text evidence="1">The sequence shown here is derived from an EMBL/GenBank/DDBJ whole genome shotgun (WGS) entry which is preliminary data.</text>
</comment>
<protein>
    <submittedName>
        <fullName evidence="1">Uncharacterized protein</fullName>
    </submittedName>
</protein>
<dbReference type="AlphaFoldDB" id="A0A2H0TVW2"/>
<dbReference type="EMBL" id="PFBY01000035">
    <property type="protein sequence ID" value="PIR76275.1"/>
    <property type="molecule type" value="Genomic_DNA"/>
</dbReference>
<dbReference type="Proteomes" id="UP000231530">
    <property type="component" value="Unassembled WGS sequence"/>
</dbReference>
<accession>A0A2H0TVW2</accession>
<sequence>MREPFVRCLERIEGFETLTEAGIVCLAIIVPTRRLITRPFCWMSDGRFLAQHGSNYGSFGGQHLPYLEAQMQELGLRGLVGPYSLQRKILPELFVLVNQMRALPEYSHTAIEQVLA</sequence>
<reference evidence="2" key="1">
    <citation type="submission" date="2017-09" db="EMBL/GenBank/DDBJ databases">
        <title>Depth-based differentiation of microbial function through sediment-hosted aquifers and enrichment of novel symbionts in the deep terrestrial subsurface.</title>
        <authorList>
            <person name="Probst A.J."/>
            <person name="Ladd B."/>
            <person name="Jarett J.K."/>
            <person name="Geller-Mcgrath D.E."/>
            <person name="Sieber C.M.K."/>
            <person name="Emerson J.B."/>
            <person name="Anantharaman K."/>
            <person name="Thomas B.C."/>
            <person name="Malmstrom R."/>
            <person name="Stieglmeier M."/>
            <person name="Klingl A."/>
            <person name="Woyke T."/>
            <person name="Ryan C.M."/>
            <person name="Banfield J.F."/>
        </authorList>
    </citation>
    <scope>NUCLEOTIDE SEQUENCE [LARGE SCALE GENOMIC DNA]</scope>
</reference>